<organism evidence="1 2">
    <name type="scientific">Pseudomonas synxantha</name>
    <dbReference type="NCBI Taxonomy" id="47883"/>
    <lineage>
        <taxon>Bacteria</taxon>
        <taxon>Pseudomonadati</taxon>
        <taxon>Pseudomonadota</taxon>
        <taxon>Gammaproteobacteria</taxon>
        <taxon>Pseudomonadales</taxon>
        <taxon>Pseudomonadaceae</taxon>
        <taxon>Pseudomonas</taxon>
    </lineage>
</organism>
<dbReference type="AlphaFoldDB" id="A0A3G7UGJ3"/>
<evidence type="ECO:0000313" key="2">
    <source>
        <dbReference type="Proteomes" id="UP000268696"/>
    </source>
</evidence>
<sequence>MFIGVHRDKRVIKRRAKVGPLLRGPLKSRGWALLQGIAVTALVQAR</sequence>
<name>A0A3G7UGJ3_9PSED</name>
<evidence type="ECO:0000313" key="1">
    <source>
        <dbReference type="EMBL" id="AZE57698.1"/>
    </source>
</evidence>
<gene>
    <name evidence="1" type="ORF">C4K03_5581</name>
</gene>
<protein>
    <submittedName>
        <fullName evidence="1">Uncharacterized protein</fullName>
    </submittedName>
</protein>
<dbReference type="Proteomes" id="UP000268696">
    <property type="component" value="Chromosome"/>
</dbReference>
<proteinExistence type="predicted"/>
<dbReference type="EMBL" id="CP027754">
    <property type="protein sequence ID" value="AZE57698.1"/>
    <property type="molecule type" value="Genomic_DNA"/>
</dbReference>
<accession>A0A3G7UGJ3</accession>
<reference evidence="1 2" key="1">
    <citation type="submission" date="2018-03" db="EMBL/GenBank/DDBJ databases">
        <title>Diversity of phytobeneficial traits revealed by whole-genome analysis of worldwide-isolated phenazine-producing Pseudomonas spp.</title>
        <authorList>
            <person name="Biessy A."/>
            <person name="Novinscak A."/>
            <person name="Blom J."/>
            <person name="Leger G."/>
            <person name="Thomashow L.S."/>
            <person name="Cazorla F.M."/>
            <person name="Josic D."/>
            <person name="Filion M."/>
        </authorList>
    </citation>
    <scope>NUCLEOTIDE SEQUENCE [LARGE SCALE GENOMIC DNA]</scope>
    <source>
        <strain evidence="1 2">30B</strain>
    </source>
</reference>